<feature type="compositionally biased region" description="Basic and acidic residues" evidence="1">
    <location>
        <begin position="185"/>
        <end position="196"/>
    </location>
</feature>
<dbReference type="OrthoDB" id="7864797at2"/>
<dbReference type="EMBL" id="QUSG01000003">
    <property type="protein sequence ID" value="KAA3529723.1"/>
    <property type="molecule type" value="Genomic_DNA"/>
</dbReference>
<proteinExistence type="predicted"/>
<feature type="compositionally biased region" description="Basic and acidic residues" evidence="1">
    <location>
        <begin position="169"/>
        <end position="178"/>
    </location>
</feature>
<evidence type="ECO:0000313" key="3">
    <source>
        <dbReference type="Proteomes" id="UP000436911"/>
    </source>
</evidence>
<accession>A0A368NNY4</accession>
<gene>
    <name evidence="2" type="ORF">DXT89_08445</name>
</gene>
<comment type="caution">
    <text evidence="2">The sequence shown here is derived from an EMBL/GenBank/DDBJ whole genome shotgun (WGS) entry which is preliminary data.</text>
</comment>
<evidence type="ECO:0000256" key="1">
    <source>
        <dbReference type="SAM" id="MobiDB-lite"/>
    </source>
</evidence>
<feature type="compositionally biased region" description="Basic and acidic residues" evidence="1">
    <location>
        <begin position="1"/>
        <end position="13"/>
    </location>
</feature>
<feature type="region of interest" description="Disordered" evidence="1">
    <location>
        <begin position="169"/>
        <end position="205"/>
    </location>
</feature>
<feature type="region of interest" description="Disordered" evidence="1">
    <location>
        <begin position="1"/>
        <end position="26"/>
    </location>
</feature>
<protein>
    <submittedName>
        <fullName evidence="2">Uncharacterized protein</fullName>
    </submittedName>
</protein>
<dbReference type="AlphaFoldDB" id="A0A368NNY4"/>
<reference evidence="2 3" key="1">
    <citation type="submission" date="2018-08" db="EMBL/GenBank/DDBJ databases">
        <title>Genome sequencing of Agrobacterium vitis strain ICMP 10754.</title>
        <authorList>
            <person name="Visnovsky S.B."/>
            <person name="Pitman A.R."/>
        </authorList>
    </citation>
    <scope>NUCLEOTIDE SEQUENCE [LARGE SCALE GENOMIC DNA]</scope>
    <source>
        <strain evidence="2 3">ICMP 10754</strain>
    </source>
</reference>
<name>A0A368NNY4_AGRVI</name>
<feature type="compositionally biased region" description="Polar residues" evidence="1">
    <location>
        <begin position="15"/>
        <end position="26"/>
    </location>
</feature>
<dbReference type="RefSeq" id="WP_060718601.1">
    <property type="nucleotide sequence ID" value="NZ_JABFNP010000001.1"/>
</dbReference>
<dbReference type="GeneID" id="60683835"/>
<evidence type="ECO:0000313" key="2">
    <source>
        <dbReference type="EMBL" id="KAA3529723.1"/>
    </source>
</evidence>
<dbReference type="Proteomes" id="UP000436911">
    <property type="component" value="Unassembled WGS sequence"/>
</dbReference>
<organism evidence="2 3">
    <name type="scientific">Agrobacterium vitis</name>
    <name type="common">Rhizobium vitis</name>
    <dbReference type="NCBI Taxonomy" id="373"/>
    <lineage>
        <taxon>Bacteria</taxon>
        <taxon>Pseudomonadati</taxon>
        <taxon>Pseudomonadota</taxon>
        <taxon>Alphaproteobacteria</taxon>
        <taxon>Hyphomicrobiales</taxon>
        <taxon>Rhizobiaceae</taxon>
        <taxon>Rhizobium/Agrobacterium group</taxon>
        <taxon>Agrobacterium</taxon>
    </lineage>
</organism>
<sequence>MIDKTDTVDDRRTQARQSSTGQSLTESQFDETWAISGIVAREIHKSGSFREKLSDYAHAFARNERFDTLKAETIIRDIFRERYGETMNQMREGLMNRNTEIEQTISSKALDQAHFVIALISTEPTMPFYQAYDRGAVDMAIGHGITEKDAKDMMKTAFASHEGRELYDAGKEAEELYHKPTLQQRDGEQRKPESQPHRRKTWSRS</sequence>